<organism evidence="2 3">
    <name type="scientific">Nocardia amamiensis</name>
    <dbReference type="NCBI Taxonomy" id="404578"/>
    <lineage>
        <taxon>Bacteria</taxon>
        <taxon>Bacillati</taxon>
        <taxon>Actinomycetota</taxon>
        <taxon>Actinomycetes</taxon>
        <taxon>Mycobacteriales</taxon>
        <taxon>Nocardiaceae</taxon>
        <taxon>Nocardia</taxon>
    </lineage>
</organism>
<accession>A0ABS0D1K9</accession>
<proteinExistence type="predicted"/>
<feature type="compositionally biased region" description="Polar residues" evidence="1">
    <location>
        <begin position="17"/>
        <end position="26"/>
    </location>
</feature>
<reference evidence="2 3" key="1">
    <citation type="submission" date="2020-10" db="EMBL/GenBank/DDBJ databases">
        <title>Identification of Nocardia species via Next-generation sequencing and recognition of intraspecies genetic diversity.</title>
        <authorList>
            <person name="Li P."/>
            <person name="Li P."/>
            <person name="Lu B."/>
        </authorList>
    </citation>
    <scope>NUCLEOTIDE SEQUENCE [LARGE SCALE GENOMIC DNA]</scope>
    <source>
        <strain evidence="2 3">BJ06-0157</strain>
    </source>
</reference>
<sequence length="328" mass="34853">MPPPVRKLGGKNKGGADSQQPQTLEQGATPPVSPLRDAEWSRDIAKGQQAAGVETITAQPATPAEVAAGPHAPTQAPVPASLAGIIPDHYEQPDATGDLTAKERDDLAACEAALDVARVAFYIAGKALRVIRDARLYRATHATFDDYVSDRWGMRRANAHRLIEAAPIAEPIVMSPMGDKINERQARELVPLSKHHSEQAAADLYLALAQQVAAANGKGPKITGELVRQAAEATLAELPPGSEWNRETAAEVARTVLAQVTGQAPTEEAADDDAEPHSWFEAETGRIASLADRVAKRADKHPAEAKAFAAALMAHARRIEKAVSKSAQ</sequence>
<feature type="region of interest" description="Disordered" evidence="1">
    <location>
        <begin position="1"/>
        <end position="58"/>
    </location>
</feature>
<dbReference type="EMBL" id="JADLQX010000040">
    <property type="protein sequence ID" value="MBF6302300.1"/>
    <property type="molecule type" value="Genomic_DNA"/>
</dbReference>
<dbReference type="Proteomes" id="UP000702209">
    <property type="component" value="Unassembled WGS sequence"/>
</dbReference>
<feature type="compositionally biased region" description="Basic and acidic residues" evidence="1">
    <location>
        <begin position="36"/>
        <end position="45"/>
    </location>
</feature>
<evidence type="ECO:0000256" key="1">
    <source>
        <dbReference type="SAM" id="MobiDB-lite"/>
    </source>
</evidence>
<evidence type="ECO:0008006" key="4">
    <source>
        <dbReference type="Google" id="ProtNLM"/>
    </source>
</evidence>
<protein>
    <recommendedName>
        <fullName evidence="4">DUF222 domain-containing protein</fullName>
    </recommendedName>
</protein>
<name>A0ABS0D1K9_9NOCA</name>
<comment type="caution">
    <text evidence="2">The sequence shown here is derived from an EMBL/GenBank/DDBJ whole genome shotgun (WGS) entry which is preliminary data.</text>
</comment>
<dbReference type="RefSeq" id="WP_195133488.1">
    <property type="nucleotide sequence ID" value="NZ_JADLQX010000040.1"/>
</dbReference>
<evidence type="ECO:0000313" key="3">
    <source>
        <dbReference type="Proteomes" id="UP000702209"/>
    </source>
</evidence>
<keyword evidence="3" id="KW-1185">Reference proteome</keyword>
<evidence type="ECO:0000313" key="2">
    <source>
        <dbReference type="EMBL" id="MBF6302300.1"/>
    </source>
</evidence>
<gene>
    <name evidence="2" type="ORF">IU459_32875</name>
</gene>